<evidence type="ECO:0000313" key="1">
    <source>
        <dbReference type="EMBL" id="KRL95106.1"/>
    </source>
</evidence>
<organism evidence="1 2">
    <name type="scientific">Limosilactobacillus equigenerosi DSM 18793 = JCM 14505</name>
    <dbReference type="NCBI Taxonomy" id="1423742"/>
    <lineage>
        <taxon>Bacteria</taxon>
        <taxon>Bacillati</taxon>
        <taxon>Bacillota</taxon>
        <taxon>Bacilli</taxon>
        <taxon>Lactobacillales</taxon>
        <taxon>Lactobacillaceae</taxon>
        <taxon>Limosilactobacillus</taxon>
    </lineage>
</organism>
<evidence type="ECO:0000313" key="2">
    <source>
        <dbReference type="Proteomes" id="UP000051084"/>
    </source>
</evidence>
<dbReference type="EMBL" id="AZGC01000026">
    <property type="protein sequence ID" value="KRL95106.1"/>
    <property type="molecule type" value="Genomic_DNA"/>
</dbReference>
<dbReference type="NCBIfam" id="NF040507">
    <property type="entry name" value="LBP_cg2779_fam"/>
    <property type="match status" value="1"/>
</dbReference>
<dbReference type="OrthoDB" id="2246554at2"/>
<accession>A0A0R1UVU9</accession>
<dbReference type="AlphaFoldDB" id="A0A0R1UVU9"/>
<keyword evidence="2" id="KW-1185">Reference proteome</keyword>
<dbReference type="RefSeq" id="WP_054652295.1">
    <property type="nucleotide sequence ID" value="NZ_AZGC01000026.1"/>
</dbReference>
<proteinExistence type="predicted"/>
<gene>
    <name evidence="1" type="ORF">FC21_GL001154</name>
</gene>
<name>A0A0R1UVU9_9LACO</name>
<dbReference type="PATRIC" id="fig|1423742.4.peg.1197"/>
<reference evidence="1 2" key="1">
    <citation type="journal article" date="2015" name="Genome Announc.">
        <title>Expanding the biotechnology potential of lactobacilli through comparative genomics of 213 strains and associated genera.</title>
        <authorList>
            <person name="Sun Z."/>
            <person name="Harris H.M."/>
            <person name="McCann A."/>
            <person name="Guo C."/>
            <person name="Argimon S."/>
            <person name="Zhang W."/>
            <person name="Yang X."/>
            <person name="Jeffery I.B."/>
            <person name="Cooney J.C."/>
            <person name="Kagawa T.F."/>
            <person name="Liu W."/>
            <person name="Song Y."/>
            <person name="Salvetti E."/>
            <person name="Wrobel A."/>
            <person name="Rasinkangas P."/>
            <person name="Parkhill J."/>
            <person name="Rea M.C."/>
            <person name="O'Sullivan O."/>
            <person name="Ritari J."/>
            <person name="Douillard F.P."/>
            <person name="Paul Ross R."/>
            <person name="Yang R."/>
            <person name="Briner A.E."/>
            <person name="Felis G.E."/>
            <person name="de Vos W.M."/>
            <person name="Barrangou R."/>
            <person name="Klaenhammer T.R."/>
            <person name="Caufield P.W."/>
            <person name="Cui Y."/>
            <person name="Zhang H."/>
            <person name="O'Toole P.W."/>
        </authorList>
    </citation>
    <scope>NUCLEOTIDE SEQUENCE [LARGE SCALE GENOMIC DNA]</scope>
    <source>
        <strain evidence="1 2">DSM 18793</strain>
    </source>
</reference>
<sequence>MNTFSELALELIEFEKATQLNDNEVALGSQLSVERVHDLKSSASSNPTDEEVALLRRFMQAYPG</sequence>
<comment type="caution">
    <text evidence="1">The sequence shown here is derived from an EMBL/GenBank/DDBJ whole genome shotgun (WGS) entry which is preliminary data.</text>
</comment>
<dbReference type="Proteomes" id="UP000051084">
    <property type="component" value="Unassembled WGS sequence"/>
</dbReference>
<protein>
    <submittedName>
        <fullName evidence="1">Uncharacterized protein</fullName>
    </submittedName>
</protein>
<dbReference type="InterPro" id="IPR059218">
    <property type="entry name" value="LBP_cg2779-like"/>
</dbReference>